<evidence type="ECO:0000256" key="1">
    <source>
        <dbReference type="SAM" id="SignalP"/>
    </source>
</evidence>
<feature type="signal peptide" evidence="1">
    <location>
        <begin position="1"/>
        <end position="25"/>
    </location>
</feature>
<proteinExistence type="predicted"/>
<name>A0A1I7WA51_HETBA</name>
<keyword evidence="2" id="KW-1185">Reference proteome</keyword>
<sequence>MLFLNIFKLMIVLCDFFIYTNFSRSRRSSFAKNITYRLHKTWHIQWGRVATGSDCSGEQSSAIFGSLAHNFFQSGDFANLQKERESALNFQSSTYQAYVHELFIIIFFNTINCYFNDAKLILNG</sequence>
<reference evidence="3" key="1">
    <citation type="submission" date="2016-11" db="UniProtKB">
        <authorList>
            <consortium name="WormBaseParasite"/>
        </authorList>
    </citation>
    <scope>IDENTIFICATION</scope>
</reference>
<dbReference type="WBParaSite" id="Hba_01535">
    <property type="protein sequence ID" value="Hba_01535"/>
    <property type="gene ID" value="Hba_01535"/>
</dbReference>
<keyword evidence="1" id="KW-0732">Signal</keyword>
<evidence type="ECO:0000313" key="3">
    <source>
        <dbReference type="WBParaSite" id="Hba_01535"/>
    </source>
</evidence>
<dbReference type="AlphaFoldDB" id="A0A1I7WA51"/>
<evidence type="ECO:0000313" key="2">
    <source>
        <dbReference type="Proteomes" id="UP000095283"/>
    </source>
</evidence>
<feature type="chain" id="PRO_5009310540" evidence="1">
    <location>
        <begin position="26"/>
        <end position="124"/>
    </location>
</feature>
<accession>A0A1I7WA51</accession>
<dbReference type="Proteomes" id="UP000095283">
    <property type="component" value="Unplaced"/>
</dbReference>
<protein>
    <submittedName>
        <fullName evidence="3">Uncharacterized protein</fullName>
    </submittedName>
</protein>
<organism evidence="2 3">
    <name type="scientific">Heterorhabditis bacteriophora</name>
    <name type="common">Entomopathogenic nematode worm</name>
    <dbReference type="NCBI Taxonomy" id="37862"/>
    <lineage>
        <taxon>Eukaryota</taxon>
        <taxon>Metazoa</taxon>
        <taxon>Ecdysozoa</taxon>
        <taxon>Nematoda</taxon>
        <taxon>Chromadorea</taxon>
        <taxon>Rhabditida</taxon>
        <taxon>Rhabditina</taxon>
        <taxon>Rhabditomorpha</taxon>
        <taxon>Strongyloidea</taxon>
        <taxon>Heterorhabditidae</taxon>
        <taxon>Heterorhabditis</taxon>
    </lineage>
</organism>